<dbReference type="Proteomes" id="UP000298061">
    <property type="component" value="Unassembled WGS sequence"/>
</dbReference>
<name>A0A4Y9ZJK4_9AGAM</name>
<sequence length="73" mass="8215">MRLFPPPPPDQYSSALKPGNTSVYFHRQEHAFFAQAGKEIVRVRVEADFMRTDKGKEPAVPRAWPAVTGPPHT</sequence>
<keyword evidence="3" id="KW-1185">Reference proteome</keyword>
<evidence type="ECO:0000256" key="1">
    <source>
        <dbReference type="SAM" id="MobiDB-lite"/>
    </source>
</evidence>
<dbReference type="EMBL" id="SFCI01001881">
    <property type="protein sequence ID" value="TFY74775.1"/>
    <property type="molecule type" value="Genomic_DNA"/>
</dbReference>
<comment type="caution">
    <text evidence="2">The sequence shown here is derived from an EMBL/GenBank/DDBJ whole genome shotgun (WGS) entry which is preliminary data.</text>
</comment>
<evidence type="ECO:0000313" key="2">
    <source>
        <dbReference type="EMBL" id="TFY74775.1"/>
    </source>
</evidence>
<accession>A0A4Y9ZJK4</accession>
<evidence type="ECO:0000313" key="3">
    <source>
        <dbReference type="Proteomes" id="UP000298061"/>
    </source>
</evidence>
<dbReference type="AlphaFoldDB" id="A0A4Y9ZJK4"/>
<proteinExistence type="predicted"/>
<feature type="region of interest" description="Disordered" evidence="1">
    <location>
        <begin position="54"/>
        <end position="73"/>
    </location>
</feature>
<organism evidence="2 3">
    <name type="scientific">Hericium alpestre</name>
    <dbReference type="NCBI Taxonomy" id="135208"/>
    <lineage>
        <taxon>Eukaryota</taxon>
        <taxon>Fungi</taxon>
        <taxon>Dikarya</taxon>
        <taxon>Basidiomycota</taxon>
        <taxon>Agaricomycotina</taxon>
        <taxon>Agaricomycetes</taxon>
        <taxon>Russulales</taxon>
        <taxon>Hericiaceae</taxon>
        <taxon>Hericium</taxon>
    </lineage>
</organism>
<reference evidence="2 3" key="1">
    <citation type="submission" date="2019-02" db="EMBL/GenBank/DDBJ databases">
        <title>Genome sequencing of the rare red list fungi Hericium alpestre (H. flagellum).</title>
        <authorList>
            <person name="Buettner E."/>
            <person name="Kellner H."/>
        </authorList>
    </citation>
    <scope>NUCLEOTIDE SEQUENCE [LARGE SCALE GENOMIC DNA]</scope>
    <source>
        <strain evidence="2 3">DSM 108284</strain>
    </source>
</reference>
<feature type="non-terminal residue" evidence="2">
    <location>
        <position position="73"/>
    </location>
</feature>
<gene>
    <name evidence="2" type="ORF">EWM64_g9236</name>
</gene>
<dbReference type="OrthoDB" id="3253810at2759"/>
<dbReference type="STRING" id="135208.A0A4Y9ZJK4"/>
<protein>
    <submittedName>
        <fullName evidence="2">Uncharacterized protein</fullName>
    </submittedName>
</protein>